<gene>
    <name evidence="1" type="ORF">GGR95_003552</name>
</gene>
<dbReference type="Proteomes" id="UP000530268">
    <property type="component" value="Unassembled WGS sequence"/>
</dbReference>
<proteinExistence type="predicted"/>
<dbReference type="AlphaFoldDB" id="A0A7W6E6Y2"/>
<accession>A0A7W6E6Y2</accession>
<keyword evidence="2" id="KW-1185">Reference proteome</keyword>
<dbReference type="RefSeq" id="WP_184568116.1">
    <property type="nucleotide sequence ID" value="NZ_JACIEI010000021.1"/>
</dbReference>
<organism evidence="1 2">
    <name type="scientific">Sulfitobacter undariae</name>
    <dbReference type="NCBI Taxonomy" id="1563671"/>
    <lineage>
        <taxon>Bacteria</taxon>
        <taxon>Pseudomonadati</taxon>
        <taxon>Pseudomonadota</taxon>
        <taxon>Alphaproteobacteria</taxon>
        <taxon>Rhodobacterales</taxon>
        <taxon>Roseobacteraceae</taxon>
        <taxon>Sulfitobacter</taxon>
    </lineage>
</organism>
<evidence type="ECO:0000313" key="1">
    <source>
        <dbReference type="EMBL" id="MBB3995886.1"/>
    </source>
</evidence>
<dbReference type="EMBL" id="JACIEI010000021">
    <property type="protein sequence ID" value="MBB3995886.1"/>
    <property type="molecule type" value="Genomic_DNA"/>
</dbReference>
<evidence type="ECO:0008006" key="3">
    <source>
        <dbReference type="Google" id="ProtNLM"/>
    </source>
</evidence>
<name>A0A7W6E6Y2_9RHOB</name>
<sequence length="368" mass="40932">MPSPLPPDFIAHCAAQRADIGFVPLETLFAPQSQVNTEAQAIAQARKLARIFNTPYSTRRSLRLQAQAGNDQAANLDAWMDLQGLHHTPCHPIAYARAQTLEAELLADPQRFLSRADRPYPYASGDHHWAFDPVWINNLLERGRARLSDFTNTRANDTAILVGNGPSLQQTDLSLLAGHDVYVSNYAINHPILSQHARGVAVSNYFVADQAPEAFFELPQWRVLPVGLSHVLEDDPHTIWLNALGGPLFFSHTPQTHIAWHATVSYFWMQVLLAAGYRKILLIGIDNSYQQPKEMIEGTLIQQVENDPNHFDPAYFRGKVWQAADTNHMAQTYALAKAAFEQAGGEIVNCTVGGALELFRRAPLASEL</sequence>
<evidence type="ECO:0000313" key="2">
    <source>
        <dbReference type="Proteomes" id="UP000530268"/>
    </source>
</evidence>
<protein>
    <recommendedName>
        <fullName evidence="3">DUF115 domain-containing protein</fullName>
    </recommendedName>
</protein>
<comment type="caution">
    <text evidence="1">The sequence shown here is derived from an EMBL/GenBank/DDBJ whole genome shotgun (WGS) entry which is preliminary data.</text>
</comment>
<reference evidence="1 2" key="1">
    <citation type="submission" date="2020-08" db="EMBL/GenBank/DDBJ databases">
        <title>Genomic Encyclopedia of Type Strains, Phase IV (KMG-IV): sequencing the most valuable type-strain genomes for metagenomic binning, comparative biology and taxonomic classification.</title>
        <authorList>
            <person name="Goeker M."/>
        </authorList>
    </citation>
    <scope>NUCLEOTIDE SEQUENCE [LARGE SCALE GENOMIC DNA]</scope>
    <source>
        <strain evidence="1 2">DSM 102234</strain>
    </source>
</reference>